<feature type="compositionally biased region" description="Polar residues" evidence="1">
    <location>
        <begin position="359"/>
        <end position="369"/>
    </location>
</feature>
<evidence type="ECO:0000256" key="1">
    <source>
        <dbReference type="SAM" id="MobiDB-lite"/>
    </source>
</evidence>
<dbReference type="Proteomes" id="UP001396898">
    <property type="component" value="Unassembled WGS sequence"/>
</dbReference>
<organism evidence="2 3">
    <name type="scientific">Apiospora marii</name>
    <dbReference type="NCBI Taxonomy" id="335849"/>
    <lineage>
        <taxon>Eukaryota</taxon>
        <taxon>Fungi</taxon>
        <taxon>Dikarya</taxon>
        <taxon>Ascomycota</taxon>
        <taxon>Pezizomycotina</taxon>
        <taxon>Sordariomycetes</taxon>
        <taxon>Xylariomycetidae</taxon>
        <taxon>Amphisphaeriales</taxon>
        <taxon>Apiosporaceae</taxon>
        <taxon>Apiospora</taxon>
    </lineage>
</organism>
<feature type="region of interest" description="Disordered" evidence="1">
    <location>
        <begin position="155"/>
        <end position="195"/>
    </location>
</feature>
<reference evidence="2 3" key="1">
    <citation type="submission" date="2023-01" db="EMBL/GenBank/DDBJ databases">
        <title>Analysis of 21 Apiospora genomes using comparative genomics revels a genus with tremendous synthesis potential of carbohydrate active enzymes and secondary metabolites.</title>
        <authorList>
            <person name="Sorensen T."/>
        </authorList>
    </citation>
    <scope>NUCLEOTIDE SEQUENCE [LARGE SCALE GENOMIC DNA]</scope>
    <source>
        <strain evidence="2 3">CBS 20057</strain>
    </source>
</reference>
<proteinExistence type="predicted"/>
<protein>
    <submittedName>
        <fullName evidence="2">Copper-activated transcription factor</fullName>
    </submittedName>
</protein>
<name>A0ABR1RGS3_9PEZI</name>
<feature type="region of interest" description="Disordered" evidence="1">
    <location>
        <begin position="327"/>
        <end position="369"/>
    </location>
</feature>
<evidence type="ECO:0000313" key="2">
    <source>
        <dbReference type="EMBL" id="KAK8012477.1"/>
    </source>
</evidence>
<evidence type="ECO:0000313" key="3">
    <source>
        <dbReference type="Proteomes" id="UP001396898"/>
    </source>
</evidence>
<feature type="region of interest" description="Disordered" evidence="1">
    <location>
        <begin position="1"/>
        <end position="64"/>
    </location>
</feature>
<sequence>MLVAIPKQTRCGECGDRGSTSGSAPAPIKTEQPVTPGVSLASPTKSAFRISKSGGRPSSRRQSCVNEAADRLERMDPTTYHIMGNGFPNAQALTEHGHVNFEAHQTFQPPLVVGIDPTLSPMYQAPYAYPIPTMPPPTHNGSMGMHPPMPLMNGNLAPGHGTGTPERTAGYSSEASSATFTPASGTGSASLDAMPAPPQRSCCAPKVLVKNSTDSNDFDPVSASNIGMQFPQQALATAPQSHGLYQNSANACPLEYGTYANPLGYSQWEQMGSYGYYPVAPDAMAQGNCACGKDCNCLGCSMHPFNESTREYASEAYQLQHQDNWITQPDEMPSSAMQEGASPFATTSSTPEAAEAGSFTASSKEGSPNPDSSHYFFINIPCRGKEADCACGDNCMCEGCTIHHQEAMQNMPPEETNTTQPKDFEL</sequence>
<feature type="compositionally biased region" description="Polar residues" evidence="1">
    <location>
        <begin position="170"/>
        <end position="189"/>
    </location>
</feature>
<comment type="caution">
    <text evidence="2">The sequence shown here is derived from an EMBL/GenBank/DDBJ whole genome shotgun (WGS) entry which is preliminary data.</text>
</comment>
<keyword evidence="3" id="KW-1185">Reference proteome</keyword>
<gene>
    <name evidence="2" type="ORF">PG991_009852</name>
</gene>
<dbReference type="EMBL" id="JAQQWI010000015">
    <property type="protein sequence ID" value="KAK8012477.1"/>
    <property type="molecule type" value="Genomic_DNA"/>
</dbReference>
<feature type="compositionally biased region" description="Low complexity" evidence="1">
    <location>
        <begin position="340"/>
        <end position="358"/>
    </location>
</feature>
<accession>A0ABR1RGS3</accession>